<evidence type="ECO:0000256" key="1">
    <source>
        <dbReference type="ARBA" id="ARBA00022795"/>
    </source>
</evidence>
<dbReference type="Pfam" id="PF05130">
    <property type="entry name" value="FlgN"/>
    <property type="match status" value="1"/>
</dbReference>
<dbReference type="InterPro" id="IPR036679">
    <property type="entry name" value="FlgN-like_sf"/>
</dbReference>
<dbReference type="SUPFAM" id="SSF140566">
    <property type="entry name" value="FlgN-like"/>
    <property type="match status" value="1"/>
</dbReference>
<keyword evidence="1" id="KW-1005">Bacterial flagellum biogenesis</keyword>
<dbReference type="AlphaFoldDB" id="A0A3B0ZR30"/>
<protein>
    <submittedName>
        <fullName evidence="2">Uncharacterized protein</fullName>
    </submittedName>
</protein>
<dbReference type="GO" id="GO:0044780">
    <property type="term" value="P:bacterial-type flagellum assembly"/>
    <property type="evidence" value="ECO:0007669"/>
    <property type="project" value="InterPro"/>
</dbReference>
<organism evidence="2">
    <name type="scientific">hydrothermal vent metagenome</name>
    <dbReference type="NCBI Taxonomy" id="652676"/>
    <lineage>
        <taxon>unclassified sequences</taxon>
        <taxon>metagenomes</taxon>
        <taxon>ecological metagenomes</taxon>
    </lineage>
</organism>
<reference evidence="2" key="1">
    <citation type="submission" date="2018-06" db="EMBL/GenBank/DDBJ databases">
        <authorList>
            <person name="Zhirakovskaya E."/>
        </authorList>
    </citation>
    <scope>NUCLEOTIDE SEQUENCE</scope>
</reference>
<sequence length="155" mass="17331">MNNDLIESKLNNIFSKLSALNVLLCQEKDLLSKSEFEAITDIANQKKQIITAIEIDDIEFKSIITAQNYSKSSLSVHEIIKEIIPSCNKLWLKIENLLRICKDKNSINGIILSNNQRQIKHSIAILQGKSNDILVYGATGESIASNINLNPHLSV</sequence>
<name>A0A3B0ZR30_9ZZZZ</name>
<proteinExistence type="predicted"/>
<accession>A0A3B0ZR30</accession>
<dbReference type="InterPro" id="IPR007809">
    <property type="entry name" value="FlgN-like"/>
</dbReference>
<gene>
    <name evidence="2" type="ORF">MNBD_GAMMA22-2163</name>
</gene>
<evidence type="ECO:0000313" key="2">
    <source>
        <dbReference type="EMBL" id="VAW94151.1"/>
    </source>
</evidence>
<dbReference type="Gene3D" id="1.20.58.300">
    <property type="entry name" value="FlgN-like"/>
    <property type="match status" value="1"/>
</dbReference>
<dbReference type="EMBL" id="UOFS01000014">
    <property type="protein sequence ID" value="VAW94151.1"/>
    <property type="molecule type" value="Genomic_DNA"/>
</dbReference>